<feature type="compositionally biased region" description="Low complexity" evidence="1">
    <location>
        <begin position="159"/>
        <end position="181"/>
    </location>
</feature>
<dbReference type="PANTHER" id="PTHR38150:SF1">
    <property type="entry name" value="PFU DOMAIN-CONTAINING PROTEIN"/>
    <property type="match status" value="1"/>
</dbReference>
<sequence length="333" mass="37000">MKRAQEEKQRIKDIIENPGFSSNVDYKHKKTSFKPFNFQLSRRLETRVRALLYMDVNLGPGRTGRIGIHEGDDPKTLAKNFAASYKLDDVLTKRLEELIRDNMKKNPTLAPFAETPVTTPRSNNNNNSASKAQTISSGNKQRSKTPGPERNAKKETLGAARSASAKRAQRPSSAFTSSSSSNNTRIPKFSPKTSTTLPSNNDPNNKKLSIPLKSPREVNKPIVITPGQKSTLKKNTAASAPVTKLDDSVEIDMIEEDDIPVLDGQAYKPKQAAVEQVYKTNKLQNKSEQVTSSQVVSKETMYMVRNSPRSNPKGVLESLRELKNFTENVNLNA</sequence>
<evidence type="ECO:0000313" key="2">
    <source>
        <dbReference type="EMBL" id="KAL0484223.1"/>
    </source>
</evidence>
<dbReference type="EMBL" id="JAOPGA020001028">
    <property type="protein sequence ID" value="KAL0484223.1"/>
    <property type="molecule type" value="Genomic_DNA"/>
</dbReference>
<organism evidence="2 3">
    <name type="scientific">Acrasis kona</name>
    <dbReference type="NCBI Taxonomy" id="1008807"/>
    <lineage>
        <taxon>Eukaryota</taxon>
        <taxon>Discoba</taxon>
        <taxon>Heterolobosea</taxon>
        <taxon>Tetramitia</taxon>
        <taxon>Eutetramitia</taxon>
        <taxon>Acrasidae</taxon>
        <taxon>Acrasis</taxon>
    </lineage>
</organism>
<protein>
    <submittedName>
        <fullName evidence="2">Uncharacterized protein</fullName>
    </submittedName>
</protein>
<dbReference type="PANTHER" id="PTHR38150">
    <property type="entry name" value="EF-HAND DOMAIN-CONTAINING PROTEIN"/>
    <property type="match status" value="1"/>
</dbReference>
<gene>
    <name evidence="2" type="ORF">AKO1_004778</name>
</gene>
<evidence type="ECO:0000313" key="3">
    <source>
        <dbReference type="Proteomes" id="UP001431209"/>
    </source>
</evidence>
<reference evidence="2 3" key="1">
    <citation type="submission" date="2024-03" db="EMBL/GenBank/DDBJ databases">
        <title>The Acrasis kona genome and developmental transcriptomes reveal deep origins of eukaryotic multicellular pathways.</title>
        <authorList>
            <person name="Sheikh S."/>
            <person name="Fu C.-J."/>
            <person name="Brown M.W."/>
            <person name="Baldauf S.L."/>
        </authorList>
    </citation>
    <scope>NUCLEOTIDE SEQUENCE [LARGE SCALE GENOMIC DNA]</scope>
    <source>
        <strain evidence="2 3">ATCC MYA-3509</strain>
    </source>
</reference>
<comment type="caution">
    <text evidence="2">The sequence shown here is derived from an EMBL/GenBank/DDBJ whole genome shotgun (WGS) entry which is preliminary data.</text>
</comment>
<feature type="non-terminal residue" evidence="2">
    <location>
        <position position="333"/>
    </location>
</feature>
<dbReference type="AlphaFoldDB" id="A0AAW2Z5J3"/>
<feature type="region of interest" description="Disordered" evidence="1">
    <location>
        <begin position="106"/>
        <end position="219"/>
    </location>
</feature>
<feature type="compositionally biased region" description="Polar residues" evidence="1">
    <location>
        <begin position="129"/>
        <end position="140"/>
    </location>
</feature>
<evidence type="ECO:0000256" key="1">
    <source>
        <dbReference type="SAM" id="MobiDB-lite"/>
    </source>
</evidence>
<feature type="compositionally biased region" description="Polar residues" evidence="1">
    <location>
        <begin position="191"/>
        <end position="207"/>
    </location>
</feature>
<accession>A0AAW2Z5J3</accession>
<keyword evidence="3" id="KW-1185">Reference proteome</keyword>
<dbReference type="Proteomes" id="UP001431209">
    <property type="component" value="Unassembled WGS sequence"/>
</dbReference>
<proteinExistence type="predicted"/>
<name>A0AAW2Z5J3_9EUKA</name>